<evidence type="ECO:0000256" key="6">
    <source>
        <dbReference type="ARBA" id="ARBA00023251"/>
    </source>
</evidence>
<evidence type="ECO:0000256" key="3">
    <source>
        <dbReference type="ARBA" id="ARBA00022448"/>
    </source>
</evidence>
<dbReference type="AlphaFoldDB" id="A0A7X0FSW3"/>
<evidence type="ECO:0000256" key="4">
    <source>
        <dbReference type="ARBA" id="ARBA00022741"/>
    </source>
</evidence>
<comment type="caution">
    <text evidence="9">The sequence shown here is derived from an EMBL/GenBank/DDBJ whole genome shotgun (WGS) entry which is preliminary data.</text>
</comment>
<evidence type="ECO:0000313" key="10">
    <source>
        <dbReference type="Proteomes" id="UP000546324"/>
    </source>
</evidence>
<comment type="similarity">
    <text evidence="2">Belongs to the ABC transporter superfamily.</text>
</comment>
<gene>
    <name evidence="9" type="ORF">BKA00_000009</name>
</gene>
<dbReference type="PROSITE" id="PS50893">
    <property type="entry name" value="ABC_TRANSPORTER_2"/>
    <property type="match status" value="1"/>
</dbReference>
<organism evidence="9 10">
    <name type="scientific">Actinomadura coerulea</name>
    <dbReference type="NCBI Taxonomy" id="46159"/>
    <lineage>
        <taxon>Bacteria</taxon>
        <taxon>Bacillati</taxon>
        <taxon>Actinomycetota</taxon>
        <taxon>Actinomycetes</taxon>
        <taxon>Streptosporangiales</taxon>
        <taxon>Thermomonosporaceae</taxon>
        <taxon>Actinomadura</taxon>
    </lineage>
</organism>
<dbReference type="RefSeq" id="WP_185022970.1">
    <property type="nucleotide sequence ID" value="NZ_JACHMQ010000001.1"/>
</dbReference>
<dbReference type="GO" id="GO:0046677">
    <property type="term" value="P:response to antibiotic"/>
    <property type="evidence" value="ECO:0007669"/>
    <property type="project" value="UniProtKB-KW"/>
</dbReference>
<evidence type="ECO:0000256" key="2">
    <source>
        <dbReference type="ARBA" id="ARBA00005417"/>
    </source>
</evidence>
<dbReference type="InterPro" id="IPR050763">
    <property type="entry name" value="ABC_transporter_ATP-binding"/>
</dbReference>
<evidence type="ECO:0000256" key="1">
    <source>
        <dbReference type="ARBA" id="ARBA00004202"/>
    </source>
</evidence>
<keyword evidence="10" id="KW-1185">Reference proteome</keyword>
<evidence type="ECO:0000256" key="5">
    <source>
        <dbReference type="ARBA" id="ARBA00022840"/>
    </source>
</evidence>
<dbReference type="SMART" id="SM00382">
    <property type="entry name" value="AAA"/>
    <property type="match status" value="1"/>
</dbReference>
<dbReference type="SUPFAM" id="SSF52540">
    <property type="entry name" value="P-loop containing nucleoside triphosphate hydrolases"/>
    <property type="match status" value="1"/>
</dbReference>
<dbReference type="InterPro" id="IPR027417">
    <property type="entry name" value="P-loop_NTPase"/>
</dbReference>
<evidence type="ECO:0000313" key="9">
    <source>
        <dbReference type="EMBL" id="MBB6393095.1"/>
    </source>
</evidence>
<dbReference type="PANTHER" id="PTHR42711">
    <property type="entry name" value="ABC TRANSPORTER ATP-BINDING PROTEIN"/>
    <property type="match status" value="1"/>
</dbReference>
<feature type="region of interest" description="Disordered" evidence="7">
    <location>
        <begin position="210"/>
        <end position="260"/>
    </location>
</feature>
<protein>
    <submittedName>
        <fullName evidence="9">ABC-2 type transport system ATP-binding protein</fullName>
    </submittedName>
</protein>
<reference evidence="9 10" key="1">
    <citation type="submission" date="2020-08" db="EMBL/GenBank/DDBJ databases">
        <title>Sequencing the genomes of 1000 actinobacteria strains.</title>
        <authorList>
            <person name="Klenk H.-P."/>
        </authorList>
    </citation>
    <scope>NUCLEOTIDE SEQUENCE [LARGE SCALE GENOMIC DNA]</scope>
    <source>
        <strain evidence="9 10">DSM 43675</strain>
    </source>
</reference>
<name>A0A7X0FSW3_9ACTN</name>
<accession>A0A7X0FSW3</accession>
<dbReference type="PANTHER" id="PTHR42711:SF5">
    <property type="entry name" value="ABC TRANSPORTER ATP-BINDING PROTEIN NATA"/>
    <property type="match status" value="1"/>
</dbReference>
<proteinExistence type="inferred from homology"/>
<dbReference type="EMBL" id="JACHMQ010000001">
    <property type="protein sequence ID" value="MBB6393095.1"/>
    <property type="molecule type" value="Genomic_DNA"/>
</dbReference>
<dbReference type="GO" id="GO:0005524">
    <property type="term" value="F:ATP binding"/>
    <property type="evidence" value="ECO:0007669"/>
    <property type="project" value="UniProtKB-KW"/>
</dbReference>
<dbReference type="GO" id="GO:0005886">
    <property type="term" value="C:plasma membrane"/>
    <property type="evidence" value="ECO:0007669"/>
    <property type="project" value="UniProtKB-SubCell"/>
</dbReference>
<feature type="domain" description="ABC transporter" evidence="8">
    <location>
        <begin position="5"/>
        <end position="228"/>
    </location>
</feature>
<evidence type="ECO:0000256" key="7">
    <source>
        <dbReference type="SAM" id="MobiDB-lite"/>
    </source>
</evidence>
<dbReference type="Pfam" id="PF00005">
    <property type="entry name" value="ABC_tran"/>
    <property type="match status" value="1"/>
</dbReference>
<evidence type="ECO:0000259" key="8">
    <source>
        <dbReference type="PROSITE" id="PS50893"/>
    </source>
</evidence>
<comment type="subcellular location">
    <subcellularLocation>
        <location evidence="1">Cell membrane</location>
        <topology evidence="1">Peripheral membrane protein</topology>
    </subcellularLocation>
</comment>
<sequence>MSGIVVEARGLRVRCGARTVGGFSFGVPEGEVYALLGHAGSGKTLLLEALAGLRRPCGGAVRVRGTDPYAAREGLRIGTVWRDGGLFPGLTVSEIVTAWRRWTLDPLAADEALALTGLEASAGVRFERLTAGERRRLDLSLALLGRSDVLFLDEPTSGLDSGTVHLIWAALRRIAASGTAVLLATRDAAEARRADGVVVVDRARPVAPRGGTGMIPIRRPASSGGPGAARFWSQAAAPGAPGPAAAQVPGPLGSRGREAG</sequence>
<keyword evidence="4" id="KW-0547">Nucleotide-binding</keyword>
<dbReference type="Gene3D" id="3.40.50.300">
    <property type="entry name" value="P-loop containing nucleotide triphosphate hydrolases"/>
    <property type="match status" value="1"/>
</dbReference>
<keyword evidence="5 9" id="KW-0067">ATP-binding</keyword>
<dbReference type="GO" id="GO:0016887">
    <property type="term" value="F:ATP hydrolysis activity"/>
    <property type="evidence" value="ECO:0007669"/>
    <property type="project" value="InterPro"/>
</dbReference>
<dbReference type="InterPro" id="IPR003593">
    <property type="entry name" value="AAA+_ATPase"/>
</dbReference>
<dbReference type="Proteomes" id="UP000546324">
    <property type="component" value="Unassembled WGS sequence"/>
</dbReference>
<dbReference type="InterPro" id="IPR003439">
    <property type="entry name" value="ABC_transporter-like_ATP-bd"/>
</dbReference>
<keyword evidence="3" id="KW-0813">Transport</keyword>
<keyword evidence="6" id="KW-0046">Antibiotic resistance</keyword>
<feature type="compositionally biased region" description="Low complexity" evidence="7">
    <location>
        <begin position="234"/>
        <end position="251"/>
    </location>
</feature>